<comment type="subcellular location">
    <subcellularLocation>
        <location evidence="1 12">Cell outer membrane</location>
        <topology evidence="1 12">Multi-pass membrane protein</topology>
    </subcellularLocation>
</comment>
<dbReference type="RefSeq" id="WP_015830409.1">
    <property type="nucleotide sequence ID" value="NC_012969.1"/>
</dbReference>
<evidence type="ECO:0000256" key="11">
    <source>
        <dbReference type="ARBA" id="ARBA00023237"/>
    </source>
</evidence>
<keyword evidence="4" id="KW-0410">Iron transport</keyword>
<evidence type="ECO:0000313" key="19">
    <source>
        <dbReference type="EMBL" id="ACT51016.1"/>
    </source>
</evidence>
<evidence type="ECO:0000256" key="16">
    <source>
        <dbReference type="SAM" id="SignalP"/>
    </source>
</evidence>
<dbReference type="PANTHER" id="PTHR32552:SF81">
    <property type="entry name" value="TONB-DEPENDENT OUTER MEMBRANE RECEPTOR"/>
    <property type="match status" value="1"/>
</dbReference>
<keyword evidence="8" id="KW-0406">Ion transport</keyword>
<dbReference type="SUPFAM" id="SSF56935">
    <property type="entry name" value="Porins"/>
    <property type="match status" value="1"/>
</dbReference>
<reference evidence="19 20" key="2">
    <citation type="journal article" date="2011" name="J. Bacteriol.">
        <title>Genomes of three methylotrophs from a single niche uncover genetic and metabolic divergence of Methylophilaceae.</title>
        <authorList>
            <person name="Lapidus A."/>
            <person name="Clum A."/>
            <person name="Labutti K."/>
            <person name="Kaluzhnaya M.G."/>
            <person name="Lim S."/>
            <person name="Beck D.A."/>
            <person name="Glavina Del Rio T."/>
            <person name="Nolan M."/>
            <person name="Mavromatis K."/>
            <person name="Huntemann M."/>
            <person name="Lucas S."/>
            <person name="Lidstrom M.E."/>
            <person name="Ivanova N."/>
            <person name="Chistoserdova L."/>
        </authorList>
    </citation>
    <scope>NUCLEOTIDE SEQUENCE [LARGE SCALE GENOMIC DNA]</scope>
    <source>
        <strain evidence="19 20">SIP3-4</strain>
    </source>
</reference>
<evidence type="ECO:0000256" key="1">
    <source>
        <dbReference type="ARBA" id="ARBA00004571"/>
    </source>
</evidence>
<dbReference type="InterPro" id="IPR010917">
    <property type="entry name" value="TonB_rcpt_CS"/>
</dbReference>
<dbReference type="Pfam" id="PF00593">
    <property type="entry name" value="TonB_dep_Rec_b-barrel"/>
    <property type="match status" value="1"/>
</dbReference>
<evidence type="ECO:0000259" key="17">
    <source>
        <dbReference type="Pfam" id="PF00593"/>
    </source>
</evidence>
<reference evidence="20" key="1">
    <citation type="submission" date="2009-07" db="EMBL/GenBank/DDBJ databases">
        <title>Complete sequence of chromosome of Methylovorus sp. SIP3-4.</title>
        <authorList>
            <person name="Lucas S."/>
            <person name="Copeland A."/>
            <person name="Lapidus A."/>
            <person name="Glavina del Rio T."/>
            <person name="Tice H."/>
            <person name="Bruce D."/>
            <person name="Goodwin L."/>
            <person name="Pitluck S."/>
            <person name="Clum A."/>
            <person name="Larimer F."/>
            <person name="Land M."/>
            <person name="Hauser L."/>
            <person name="Kyrpides N."/>
            <person name="Mikhailova N."/>
            <person name="Kayluzhnaya M."/>
            <person name="Chistoserdova L."/>
        </authorList>
    </citation>
    <scope>NUCLEOTIDE SEQUENCE [LARGE SCALE GENOMIC DNA]</scope>
    <source>
        <strain evidence="20">SIP3-4</strain>
    </source>
</reference>
<dbReference type="PANTHER" id="PTHR32552">
    <property type="entry name" value="FERRICHROME IRON RECEPTOR-RELATED"/>
    <property type="match status" value="1"/>
</dbReference>
<evidence type="ECO:0000256" key="8">
    <source>
        <dbReference type="ARBA" id="ARBA00023065"/>
    </source>
</evidence>
<evidence type="ECO:0000256" key="3">
    <source>
        <dbReference type="ARBA" id="ARBA00022452"/>
    </source>
</evidence>
<name>C6X6M3_METGS</name>
<dbReference type="HOGENOM" id="CLU_008287_15_0_4"/>
<accession>C6X6M3</accession>
<gene>
    <name evidence="19" type="ordered locus">Msip34_1771</name>
</gene>
<keyword evidence="3 12" id="KW-1134">Transmembrane beta strand</keyword>
<evidence type="ECO:0000256" key="4">
    <source>
        <dbReference type="ARBA" id="ARBA00022496"/>
    </source>
</evidence>
<dbReference type="PROSITE" id="PS01156">
    <property type="entry name" value="TONB_DEPENDENT_REC_2"/>
    <property type="match status" value="1"/>
</dbReference>
<dbReference type="STRING" id="582744.Msip34_1771"/>
<dbReference type="PROSITE" id="PS52016">
    <property type="entry name" value="TONB_DEPENDENT_REC_3"/>
    <property type="match status" value="1"/>
</dbReference>
<evidence type="ECO:0000256" key="2">
    <source>
        <dbReference type="ARBA" id="ARBA00022448"/>
    </source>
</evidence>
<dbReference type="EMBL" id="CP001674">
    <property type="protein sequence ID" value="ACT51016.1"/>
    <property type="molecule type" value="Genomic_DNA"/>
</dbReference>
<dbReference type="Pfam" id="PF07715">
    <property type="entry name" value="Plug"/>
    <property type="match status" value="1"/>
</dbReference>
<sequence length="771" mass="84824" precursor="true">MKFHHPFIISSLALAIQAAYSPAYAEEQPVANSNQTEEARDSNPLSSITVTARRRTEKEQDVPAPISVVKGDQLEATKIYQVQDLQQLLPNFTSQFIHARQSSVAVRGIGNNTANEGLEGSVGIYLDNVYLGRPGQAVFDLLDIEQVDLLRGPQGTLFGKSTTAGVLNISSRQPSFKEERSVEVSGGERGYRQVKASINQPLSDNVAVRLSAYDTHDDGWIKNTYNGKNLNEINRQGARGQVLIKPSETFSLRLIGEHNEEDSSTGSLIPYSFAPWRPNGTTYAQNATALGAVNIARSPYDYKVDFDGRQRAKVNQDALSAEANWDINGYKLTSITAWRDWKFSPENDLDFTRLAGITGGFKIDESQYSQEVRLASPLGEVYDYVVGGYYYHQDITSDNAYETGARASALTFAYPPNASLSGQGTSKTDSYAVFGQATWHATQKLDFTGGLRYTQEKKEGRVDQNTISPSIYGGLSPLFRAYDSGTMSRTDENLAGLLTASYHFTNDLLGFVTYSTGEKSGGFNVNSVASPGAILGSQALYINPEKARNLEFGLKTNWLNNRLNINANLFLTKISDYQAITTTDFNGTYVGLLTNVGDLTSKGVELDIKAQPNNHLELNFNAAYTDATFDKGTAPTPFEEFDGVGYGRGYRSIAGNRVNGAPRWTANTGLVHKWNITSNVEHYTSANYSWRSETYADINNSIYSKIPSYGVFNLTTGFRIPQGKNQWDLSIWAKNAFDKHYFLGLVNSGNGVYAGSAAQPRTIGASLRYDF</sequence>
<feature type="domain" description="TonB-dependent receptor plug" evidence="18">
    <location>
        <begin position="59"/>
        <end position="166"/>
    </location>
</feature>
<keyword evidence="20" id="KW-1185">Reference proteome</keyword>
<protein>
    <submittedName>
        <fullName evidence="19">TonB-dependent receptor</fullName>
    </submittedName>
</protein>
<feature type="region of interest" description="Disordered" evidence="15">
    <location>
        <begin position="29"/>
        <end position="62"/>
    </location>
</feature>
<dbReference type="KEGG" id="mei:Msip34_1771"/>
<keyword evidence="11 12" id="KW-0998">Cell outer membrane</keyword>
<keyword evidence="7" id="KW-0408">Iron</keyword>
<evidence type="ECO:0000256" key="14">
    <source>
        <dbReference type="RuleBase" id="RU003357"/>
    </source>
</evidence>
<feature type="chain" id="PRO_5002973658" evidence="16">
    <location>
        <begin position="26"/>
        <end position="771"/>
    </location>
</feature>
<dbReference type="InterPro" id="IPR000531">
    <property type="entry name" value="Beta-barrel_TonB"/>
</dbReference>
<keyword evidence="5 12" id="KW-0812">Transmembrane</keyword>
<dbReference type="eggNOG" id="COG1629">
    <property type="taxonomic scope" value="Bacteria"/>
</dbReference>
<feature type="domain" description="TonB-dependent receptor-like beta-barrel" evidence="17">
    <location>
        <begin position="278"/>
        <end position="735"/>
    </location>
</feature>
<evidence type="ECO:0000256" key="5">
    <source>
        <dbReference type="ARBA" id="ARBA00022692"/>
    </source>
</evidence>
<evidence type="ECO:0000259" key="18">
    <source>
        <dbReference type="Pfam" id="PF07715"/>
    </source>
</evidence>
<feature type="signal peptide" evidence="16">
    <location>
        <begin position="1"/>
        <end position="25"/>
    </location>
</feature>
<dbReference type="GO" id="GO:0009279">
    <property type="term" value="C:cell outer membrane"/>
    <property type="evidence" value="ECO:0007669"/>
    <property type="project" value="UniProtKB-SubCell"/>
</dbReference>
<dbReference type="Proteomes" id="UP000002743">
    <property type="component" value="Chromosome"/>
</dbReference>
<evidence type="ECO:0000256" key="7">
    <source>
        <dbReference type="ARBA" id="ARBA00023004"/>
    </source>
</evidence>
<dbReference type="OrthoDB" id="8538693at2"/>
<dbReference type="Gene3D" id="2.40.170.20">
    <property type="entry name" value="TonB-dependent receptor, beta-barrel domain"/>
    <property type="match status" value="1"/>
</dbReference>
<keyword evidence="10 12" id="KW-0472">Membrane</keyword>
<dbReference type="InterPro" id="IPR012910">
    <property type="entry name" value="Plug_dom"/>
</dbReference>
<dbReference type="InterPro" id="IPR039426">
    <property type="entry name" value="TonB-dep_rcpt-like"/>
</dbReference>
<evidence type="ECO:0000313" key="20">
    <source>
        <dbReference type="Proteomes" id="UP000002743"/>
    </source>
</evidence>
<evidence type="ECO:0000256" key="6">
    <source>
        <dbReference type="ARBA" id="ARBA00022729"/>
    </source>
</evidence>
<evidence type="ECO:0000256" key="15">
    <source>
        <dbReference type="SAM" id="MobiDB-lite"/>
    </source>
</evidence>
<keyword evidence="9 14" id="KW-0798">TonB box</keyword>
<keyword evidence="19" id="KW-0675">Receptor</keyword>
<evidence type="ECO:0000256" key="13">
    <source>
        <dbReference type="PROSITE-ProRule" id="PRU10144"/>
    </source>
</evidence>
<keyword evidence="2 12" id="KW-0813">Transport</keyword>
<proteinExistence type="inferred from homology"/>
<dbReference type="AlphaFoldDB" id="C6X6M3"/>
<comment type="similarity">
    <text evidence="12 14">Belongs to the TonB-dependent receptor family.</text>
</comment>
<dbReference type="InterPro" id="IPR036942">
    <property type="entry name" value="Beta-barrel_TonB_sf"/>
</dbReference>
<evidence type="ECO:0000256" key="12">
    <source>
        <dbReference type="PROSITE-ProRule" id="PRU01360"/>
    </source>
</evidence>
<evidence type="ECO:0000256" key="10">
    <source>
        <dbReference type="ARBA" id="ARBA00023136"/>
    </source>
</evidence>
<evidence type="ECO:0000256" key="9">
    <source>
        <dbReference type="ARBA" id="ARBA00023077"/>
    </source>
</evidence>
<keyword evidence="6 16" id="KW-0732">Signal</keyword>
<dbReference type="GO" id="GO:0006826">
    <property type="term" value="P:iron ion transport"/>
    <property type="evidence" value="ECO:0007669"/>
    <property type="project" value="UniProtKB-KW"/>
</dbReference>
<feature type="short sequence motif" description="TonB C-terminal box" evidence="13">
    <location>
        <begin position="754"/>
        <end position="771"/>
    </location>
</feature>
<organism evidence="19 20">
    <name type="scientific">Methylovorus glucosotrophus (strain SIP3-4)</name>
    <dbReference type="NCBI Taxonomy" id="582744"/>
    <lineage>
        <taxon>Bacteria</taxon>
        <taxon>Pseudomonadati</taxon>
        <taxon>Pseudomonadota</taxon>
        <taxon>Betaproteobacteria</taxon>
        <taxon>Nitrosomonadales</taxon>
        <taxon>Methylophilaceae</taxon>
        <taxon>Methylovorus</taxon>
    </lineage>
</organism>